<dbReference type="InParanoid" id="T1FHV0"/>
<dbReference type="KEGG" id="hro:HELRODRAFT_182168"/>
<evidence type="ECO:0000313" key="1">
    <source>
        <dbReference type="EMBL" id="ESN91196.1"/>
    </source>
</evidence>
<organism evidence="2 3">
    <name type="scientific">Helobdella robusta</name>
    <name type="common">Californian leech</name>
    <dbReference type="NCBI Taxonomy" id="6412"/>
    <lineage>
        <taxon>Eukaryota</taxon>
        <taxon>Metazoa</taxon>
        <taxon>Spiralia</taxon>
        <taxon>Lophotrochozoa</taxon>
        <taxon>Annelida</taxon>
        <taxon>Clitellata</taxon>
        <taxon>Hirudinea</taxon>
        <taxon>Rhynchobdellida</taxon>
        <taxon>Glossiphoniidae</taxon>
        <taxon>Helobdella</taxon>
    </lineage>
</organism>
<proteinExistence type="predicted"/>
<dbReference type="RefSeq" id="XP_009030716.1">
    <property type="nucleotide sequence ID" value="XM_009032468.1"/>
</dbReference>
<gene>
    <name evidence="2" type="primary">20208399</name>
    <name evidence="1" type="ORF">HELRODRAFT_182168</name>
</gene>
<dbReference type="GeneID" id="20208399"/>
<name>T1FHV0_HELRO</name>
<dbReference type="EMBL" id="AMQM01008004">
    <property type="status" value="NOT_ANNOTATED_CDS"/>
    <property type="molecule type" value="Genomic_DNA"/>
</dbReference>
<sequence length="114" mass="12565">MAGKKRIIYVPDSDEEVSASANQTLDQNICADLRDNHDNVNNNGGGDGGEDDVDGVLVCNDRRFLFEVRKGQSGGDGLLKITETGNKFRSVVNVPECLWKPFIDDVENRILLNI</sequence>
<dbReference type="CTD" id="20208399"/>
<accession>T1FHV0</accession>
<evidence type="ECO:0000313" key="3">
    <source>
        <dbReference type="Proteomes" id="UP000015101"/>
    </source>
</evidence>
<reference evidence="2" key="3">
    <citation type="submission" date="2015-06" db="UniProtKB">
        <authorList>
            <consortium name="EnsemblMetazoa"/>
        </authorList>
    </citation>
    <scope>IDENTIFICATION</scope>
</reference>
<dbReference type="AlphaFoldDB" id="T1FHV0"/>
<protein>
    <submittedName>
        <fullName evidence="1 2">Uncharacterized protein</fullName>
    </submittedName>
</protein>
<dbReference type="Proteomes" id="UP000015101">
    <property type="component" value="Unassembled WGS sequence"/>
</dbReference>
<dbReference type="HOGENOM" id="CLU_2123755_0_0_1"/>
<reference evidence="1 3" key="2">
    <citation type="journal article" date="2013" name="Nature">
        <title>Insights into bilaterian evolution from three spiralian genomes.</title>
        <authorList>
            <person name="Simakov O."/>
            <person name="Marletaz F."/>
            <person name="Cho S.J."/>
            <person name="Edsinger-Gonzales E."/>
            <person name="Havlak P."/>
            <person name="Hellsten U."/>
            <person name="Kuo D.H."/>
            <person name="Larsson T."/>
            <person name="Lv J."/>
            <person name="Arendt D."/>
            <person name="Savage R."/>
            <person name="Osoegawa K."/>
            <person name="de Jong P."/>
            <person name="Grimwood J."/>
            <person name="Chapman J.A."/>
            <person name="Shapiro H."/>
            <person name="Aerts A."/>
            <person name="Otillar R.P."/>
            <person name="Terry A.Y."/>
            <person name="Boore J.L."/>
            <person name="Grigoriev I.V."/>
            <person name="Lindberg D.R."/>
            <person name="Seaver E.C."/>
            <person name="Weisblat D.A."/>
            <person name="Putnam N.H."/>
            <person name="Rokhsar D.S."/>
        </authorList>
    </citation>
    <scope>NUCLEOTIDE SEQUENCE</scope>
</reference>
<keyword evidence="3" id="KW-1185">Reference proteome</keyword>
<dbReference type="EMBL" id="KB097710">
    <property type="protein sequence ID" value="ESN91196.1"/>
    <property type="molecule type" value="Genomic_DNA"/>
</dbReference>
<evidence type="ECO:0000313" key="2">
    <source>
        <dbReference type="EnsemblMetazoa" id="HelroP182168"/>
    </source>
</evidence>
<dbReference type="EnsemblMetazoa" id="HelroT182168">
    <property type="protein sequence ID" value="HelroP182168"/>
    <property type="gene ID" value="HelroG182168"/>
</dbReference>
<reference evidence="3" key="1">
    <citation type="submission" date="2012-12" db="EMBL/GenBank/DDBJ databases">
        <authorList>
            <person name="Hellsten U."/>
            <person name="Grimwood J."/>
            <person name="Chapman J.A."/>
            <person name="Shapiro H."/>
            <person name="Aerts A."/>
            <person name="Otillar R.P."/>
            <person name="Terry A.Y."/>
            <person name="Boore J.L."/>
            <person name="Simakov O."/>
            <person name="Marletaz F."/>
            <person name="Cho S.-J."/>
            <person name="Edsinger-Gonzales E."/>
            <person name="Havlak P."/>
            <person name="Kuo D.-H."/>
            <person name="Larsson T."/>
            <person name="Lv J."/>
            <person name="Arendt D."/>
            <person name="Savage R."/>
            <person name="Osoegawa K."/>
            <person name="de Jong P."/>
            <person name="Lindberg D.R."/>
            <person name="Seaver E.C."/>
            <person name="Weisblat D.A."/>
            <person name="Putnam N.H."/>
            <person name="Grigoriev I.V."/>
            <person name="Rokhsar D.S."/>
        </authorList>
    </citation>
    <scope>NUCLEOTIDE SEQUENCE</scope>
</reference>